<dbReference type="EMBL" id="JAZKKV010000001">
    <property type="protein sequence ID" value="MEE9653898.1"/>
    <property type="molecule type" value="Genomic_DNA"/>
</dbReference>
<evidence type="ECO:0008006" key="3">
    <source>
        <dbReference type="Google" id="ProtNLM"/>
    </source>
</evidence>
<dbReference type="Proteomes" id="UP001331691">
    <property type="component" value="Unassembled WGS sequence"/>
</dbReference>
<name>A0AB35X2X3_9ENTR</name>
<dbReference type="AlphaFoldDB" id="A0AB35X2X3"/>
<proteinExistence type="predicted"/>
<evidence type="ECO:0000313" key="2">
    <source>
        <dbReference type="Proteomes" id="UP001331691"/>
    </source>
</evidence>
<comment type="caution">
    <text evidence="1">The sequence shown here is derived from an EMBL/GenBank/DDBJ whole genome shotgun (WGS) entry which is preliminary data.</text>
</comment>
<keyword evidence="2" id="KW-1185">Reference proteome</keyword>
<protein>
    <recommendedName>
        <fullName evidence="3">Tail fiber assembly protein</fullName>
    </recommendedName>
</protein>
<reference evidence="1 2" key="1">
    <citation type="submission" date="2023-10" db="EMBL/GenBank/DDBJ databases">
        <title>Wastewater isolates of ESBL- and carbapenemase-producing Gram-negative bacteria from New Zealand.</title>
        <authorList>
            <person name="Straub C."/>
            <person name="Weaver L."/>
            <person name="Cornelius A."/>
            <person name="Mcgill E."/>
            <person name="Dyet K."/>
            <person name="White L."/>
            <person name="Pattis I."/>
        </authorList>
    </citation>
    <scope>NUCLEOTIDE SEQUENCE [LARGE SCALE GENOMIC DNA]</scope>
    <source>
        <strain evidence="1 2">ESBL09</strain>
    </source>
</reference>
<sequence length="127" mass="14388">MMRYAVVDNGNVINIVEWDGVTEWKPNSGYPIQINDDVGIGWSYENNVFTAPPSEKNTPEQNLINARTQCDLASLKISEFRDMIDDNDFSQMTSDEVNAELASWTEYRKALRKYIADGDGSADFPLK</sequence>
<organism evidence="1 2">
    <name type="scientific">Kluyvera ascorbata</name>
    <dbReference type="NCBI Taxonomy" id="51288"/>
    <lineage>
        <taxon>Bacteria</taxon>
        <taxon>Pseudomonadati</taxon>
        <taxon>Pseudomonadota</taxon>
        <taxon>Gammaproteobacteria</taxon>
        <taxon>Enterobacterales</taxon>
        <taxon>Enterobacteriaceae</taxon>
        <taxon>Kluyvera</taxon>
    </lineage>
</organism>
<evidence type="ECO:0000313" key="1">
    <source>
        <dbReference type="EMBL" id="MEE9653898.1"/>
    </source>
</evidence>
<dbReference type="RefSeq" id="WP_331387976.1">
    <property type="nucleotide sequence ID" value="NZ_JAZKKV010000001.1"/>
</dbReference>
<gene>
    <name evidence="1" type="ORF">V4836_06960</name>
</gene>
<accession>A0AB35X2X3</accession>